<dbReference type="GO" id="GO:1903479">
    <property type="term" value="P:mitotic actomyosin contractile ring assembly actin filament organization"/>
    <property type="evidence" value="ECO:0007669"/>
    <property type="project" value="TreeGrafter"/>
</dbReference>
<evidence type="ECO:0000313" key="4">
    <source>
        <dbReference type="Proteomes" id="UP001165289"/>
    </source>
</evidence>
<dbReference type="GO" id="GO:0005938">
    <property type="term" value="C:cell cortex"/>
    <property type="evidence" value="ECO:0007669"/>
    <property type="project" value="TreeGrafter"/>
</dbReference>
<dbReference type="GO" id="GO:0051015">
    <property type="term" value="F:actin filament binding"/>
    <property type="evidence" value="ECO:0007669"/>
    <property type="project" value="TreeGrafter"/>
</dbReference>
<organism evidence="3 4">
    <name type="scientific">Oopsacas minuta</name>
    <dbReference type="NCBI Taxonomy" id="111878"/>
    <lineage>
        <taxon>Eukaryota</taxon>
        <taxon>Metazoa</taxon>
        <taxon>Porifera</taxon>
        <taxon>Hexactinellida</taxon>
        <taxon>Hexasterophora</taxon>
        <taxon>Lyssacinosida</taxon>
        <taxon>Leucopsacidae</taxon>
        <taxon>Oopsacas</taxon>
    </lineage>
</organism>
<reference evidence="3 4" key="1">
    <citation type="journal article" date="2023" name="BMC Biol.">
        <title>The compact genome of the sponge Oopsacas minuta (Hexactinellida) is lacking key metazoan core genes.</title>
        <authorList>
            <person name="Santini S."/>
            <person name="Schenkelaars Q."/>
            <person name="Jourda C."/>
            <person name="Duchesne M."/>
            <person name="Belahbib H."/>
            <person name="Rocher C."/>
            <person name="Selva M."/>
            <person name="Riesgo A."/>
            <person name="Vervoort M."/>
            <person name="Leys S.P."/>
            <person name="Kodjabachian L."/>
            <person name="Le Bivic A."/>
            <person name="Borchiellini C."/>
            <person name="Claverie J.M."/>
            <person name="Renard E."/>
        </authorList>
    </citation>
    <scope>NUCLEOTIDE SEQUENCE [LARGE SCALE GENOMIC DNA]</scope>
    <source>
        <strain evidence="3">SPO-2</strain>
    </source>
</reference>
<keyword evidence="4" id="KW-1185">Reference proteome</keyword>
<evidence type="ECO:0000313" key="3">
    <source>
        <dbReference type="EMBL" id="KAI6660664.1"/>
    </source>
</evidence>
<feature type="domain" description="Ras-GAP" evidence="2">
    <location>
        <begin position="147"/>
        <end position="380"/>
    </location>
</feature>
<dbReference type="PROSITE" id="PS50018">
    <property type="entry name" value="RAS_GTPASE_ACTIV_2"/>
    <property type="match status" value="1"/>
</dbReference>
<dbReference type="InterPro" id="IPR001936">
    <property type="entry name" value="RasGAP_dom"/>
</dbReference>
<dbReference type="GO" id="GO:0005516">
    <property type="term" value="F:calmodulin binding"/>
    <property type="evidence" value="ECO:0007669"/>
    <property type="project" value="TreeGrafter"/>
</dbReference>
<protein>
    <submittedName>
        <fullName evidence="3">Ras GTPase-activating-like IQGAP1</fullName>
    </submittedName>
</protein>
<dbReference type="Pfam" id="PF00616">
    <property type="entry name" value="RasGAP"/>
    <property type="match status" value="1"/>
</dbReference>
<dbReference type="GO" id="GO:0005096">
    <property type="term" value="F:GTPase activator activity"/>
    <property type="evidence" value="ECO:0007669"/>
    <property type="project" value="TreeGrafter"/>
</dbReference>
<dbReference type="InterPro" id="IPR008936">
    <property type="entry name" value="Rho_GTPase_activation_prot"/>
</dbReference>
<dbReference type="SMART" id="SM00323">
    <property type="entry name" value="RasGAP"/>
    <property type="match status" value="1"/>
</dbReference>
<keyword evidence="1" id="KW-0175">Coiled coil</keyword>
<dbReference type="InterPro" id="IPR000593">
    <property type="entry name" value="RasGAP_C"/>
</dbReference>
<dbReference type="PANTHER" id="PTHR14149:SF14">
    <property type="entry name" value="CALPONIN-HOMOLOGY (CH) DOMAIN-CONTAINING PROTEIN"/>
    <property type="match status" value="1"/>
</dbReference>
<evidence type="ECO:0000259" key="2">
    <source>
        <dbReference type="PROSITE" id="PS50018"/>
    </source>
</evidence>
<evidence type="ECO:0000256" key="1">
    <source>
        <dbReference type="SAM" id="Coils"/>
    </source>
</evidence>
<gene>
    <name evidence="3" type="ORF">LOD99_10344</name>
</gene>
<dbReference type="AlphaFoldDB" id="A0AAV7KK96"/>
<name>A0AAV7KK96_9METZ</name>
<dbReference type="Pfam" id="PF03836">
    <property type="entry name" value="RasGAP_C"/>
    <property type="match status" value="1"/>
</dbReference>
<sequence>MKSDHLIMTALNPPISSVRKYLVLLEQSDRDVQEELELTELKSELVTKIRYNKQLEEDLDSWDTKIGLLIRNRLNVMDVVHTSSKLERRRLAARNQSNKGLQHFTKENKQMLEGYENLFYLLQTNSDYFAKLIFEMPSGKTTAFMQDVILTVFNYASTNREHFLLLQLFETALLKEVESKVERIDDVITGNPTVIKLIISFTRRMDYQLHSLKLILGPLVRKVLQSEDRISLNPVDIYKAWLSQTEIDTGESTKLPYEVSIVQALDHLEVRNRLKDAMEIVKNAADEFMDAIFSNINNLPYGLRYMACKLKEFLENKFPSADREDISKVVGNLLYYRFLNPVIAAPDAFEIVELEAGESLENEQRKKLGSIARILQHAASRKLFEGEYNCLDDLNPYIIKSYARFMEFFSQSADVCTAEEKFGITEYSDLVMLSRPVINISAKEVISTHKLLLAHLNAITEENDPLREVLKELGDTPDIRDLLGDIDDKNIPAEEAQERWIELGRQEIMLTLINKFENIPKDNHSLDTNAKFLETKGMIVDLMKVHPGDTLPEIVTSVHTTETEKKYDLMIEKFESQNNSETNLLKNSSHSHHGKVYTLSELKYIVRENLEFLDEQGVVRGEDGYQNILNAIARDIRNQHRYRRERRCEKDRLNQAISQLDNKHVFLEEQFEYYQLYVRTATANMSKTGHKGAPKKDVQVVTSPVDRGDTFTPKSIRYTAQKLFEKGILIEIEGVSRTQFKTLQFEIVSVSHGSFDINAKMFGLAAEKVNLVFEDLLQLRFENVQIMKILDRVKVNVNLLIYLLNKKFYGR</sequence>
<feature type="coiled-coil region" evidence="1">
    <location>
        <begin position="643"/>
        <end position="670"/>
    </location>
</feature>
<accession>A0AAV7KK96</accession>
<dbReference type="SUPFAM" id="SSF143885">
    <property type="entry name" value="RGC domain-like"/>
    <property type="match status" value="1"/>
</dbReference>
<dbReference type="Proteomes" id="UP001165289">
    <property type="component" value="Unassembled WGS sequence"/>
</dbReference>
<comment type="caution">
    <text evidence="3">The sequence shown here is derived from an EMBL/GenBank/DDBJ whole genome shotgun (WGS) entry which is preliminary data.</text>
</comment>
<dbReference type="Gene3D" id="1.10.506.10">
    <property type="entry name" value="GTPase Activation - p120gap, domain 1"/>
    <property type="match status" value="1"/>
</dbReference>
<dbReference type="FunFam" id="1.10.506.10:FF:000004">
    <property type="entry name" value="IQ motif containing GTPase activating protein 1"/>
    <property type="match status" value="1"/>
</dbReference>
<dbReference type="PANTHER" id="PTHR14149">
    <property type="entry name" value="RAS GTPASE-ACTIVATING PROTEIN WITH IQ MOTIF"/>
    <property type="match status" value="1"/>
</dbReference>
<dbReference type="SUPFAM" id="SSF48350">
    <property type="entry name" value="GTPase activation domain, GAP"/>
    <property type="match status" value="1"/>
</dbReference>
<dbReference type="EMBL" id="JAKMXF010000030">
    <property type="protein sequence ID" value="KAI6660664.1"/>
    <property type="molecule type" value="Genomic_DNA"/>
</dbReference>
<proteinExistence type="predicted"/>